<dbReference type="EMBL" id="BARW01002172">
    <property type="protein sequence ID" value="GAI68441.1"/>
    <property type="molecule type" value="Genomic_DNA"/>
</dbReference>
<dbReference type="SUPFAM" id="SSF63829">
    <property type="entry name" value="Calcium-dependent phosphotriesterase"/>
    <property type="match status" value="1"/>
</dbReference>
<organism evidence="1">
    <name type="scientific">marine sediment metagenome</name>
    <dbReference type="NCBI Taxonomy" id="412755"/>
    <lineage>
        <taxon>unclassified sequences</taxon>
        <taxon>metagenomes</taxon>
        <taxon>ecological metagenomes</taxon>
    </lineage>
</organism>
<gene>
    <name evidence="1" type="ORF">S12H4_06252</name>
</gene>
<name>X1RN81_9ZZZZ</name>
<accession>X1RN81</accession>
<feature type="non-terminal residue" evidence="1">
    <location>
        <position position="1"/>
    </location>
</feature>
<sequence length="322" mass="36256">GVVFATTNESSLTMDVVNGKAEIDLISKNWTGIARIKATAFDGIKEIEEYLNIPVVANKDLEIFLLYKNDLNKFLNYYYPDNGLYKGNWDPGSVYGKFCVDNINNLYILDGDYIKKKNSRGDLIGTSAEIASGNYAINIGPDGYIYFSQNLGTEEAPEYCIKKLNPNSLILEDILNLKEDEVYYGFAIDPDSNEYNTFIYIHNHTNQTIEKRSFETGDIVTLHGLTYNYNLSELAVAGEYIVGIEKKGNDFKILKTLEENETSFGLTNITNPLCISSIDGDFLFAGLNASNHIIFERYGSANWDETIDDKEYLDCIIGAYPF</sequence>
<dbReference type="AlphaFoldDB" id="X1RN81"/>
<evidence type="ECO:0000313" key="1">
    <source>
        <dbReference type="EMBL" id="GAI68441.1"/>
    </source>
</evidence>
<reference evidence="1" key="1">
    <citation type="journal article" date="2014" name="Front. Microbiol.">
        <title>High frequency of phylogenetically diverse reductive dehalogenase-homologous genes in deep subseafloor sedimentary metagenomes.</title>
        <authorList>
            <person name="Kawai M."/>
            <person name="Futagami T."/>
            <person name="Toyoda A."/>
            <person name="Takaki Y."/>
            <person name="Nishi S."/>
            <person name="Hori S."/>
            <person name="Arai W."/>
            <person name="Tsubouchi T."/>
            <person name="Morono Y."/>
            <person name="Uchiyama I."/>
            <person name="Ito T."/>
            <person name="Fujiyama A."/>
            <person name="Inagaki F."/>
            <person name="Takami H."/>
        </authorList>
    </citation>
    <scope>NUCLEOTIDE SEQUENCE</scope>
    <source>
        <strain evidence="1">Expedition CK06-06</strain>
    </source>
</reference>
<comment type="caution">
    <text evidence="1">The sequence shown here is derived from an EMBL/GenBank/DDBJ whole genome shotgun (WGS) entry which is preliminary data.</text>
</comment>
<protein>
    <submittedName>
        <fullName evidence="1">Uncharacterized protein</fullName>
    </submittedName>
</protein>
<proteinExistence type="predicted"/>